<dbReference type="SUPFAM" id="SSF48208">
    <property type="entry name" value="Six-hairpin glycosidases"/>
    <property type="match status" value="1"/>
</dbReference>
<evidence type="ECO:0008006" key="4">
    <source>
        <dbReference type="Google" id="ProtNLM"/>
    </source>
</evidence>
<proteinExistence type="predicted"/>
<gene>
    <name evidence="2" type="ORF">GGQ96_001293</name>
</gene>
<dbReference type="Proteomes" id="UP000574769">
    <property type="component" value="Unassembled WGS sequence"/>
</dbReference>
<feature type="chain" id="PRO_5031238695" description="Lipoprotein" evidence="1">
    <location>
        <begin position="22"/>
        <end position="677"/>
    </location>
</feature>
<organism evidence="2 3">
    <name type="scientific">Sphingomonas abaci</name>
    <dbReference type="NCBI Taxonomy" id="237611"/>
    <lineage>
        <taxon>Bacteria</taxon>
        <taxon>Pseudomonadati</taxon>
        <taxon>Pseudomonadota</taxon>
        <taxon>Alphaproteobacteria</taxon>
        <taxon>Sphingomonadales</taxon>
        <taxon>Sphingomonadaceae</taxon>
        <taxon>Sphingomonas</taxon>
    </lineage>
</organism>
<sequence>MRGRALRLALGAFATAALTGAAPVRQHYAVQEGLNLNSFLRAGPVAAHIVLRSGKDPRLLVAFPAGNSGAALWFEPLTQPATWRMVGEPQPVTQADSHGRPLRGVRFAVAIDAPRLVPRQAVVSSIRVIRDYQALGTAPTEVLVPVRADRDGLHWARDRLDGAAGYVLAMTVTRGRIADGAIEAGPGGRIRLEVTALTGEAPLEPLGGAALLNAGAHDDPGARDALNFLSYREKLLAGSWRFLTYFGRDTLMSVRLLMPVLQPDAVETGLTSVLTRLSPTGEVAHEEDIGEFAILDHRKADGSLSAAPVYNYNMVDSDFMLAPVARDWLLDDPRGRVRARALLARRVGGEALGARLVRNLRFVLRQAAPFARDPVAARLIALKPGLDVGEWRDSNAGLGGGRIPYDVNAVLVPAALEAAAALQGSGLLRPYLAAGDRAILSDAARLAETWRTKAPPFFAVALSAESARQAVTRYAAAIDVPATPALRSIGASGLRFAAIALDAGGRPIPVQNSDPGFALLFGQPPAEELQTTAQTIARPFPAGLRTGAGMLVANPAFADAAIQKRFSTNAYHGTVVWSWQQALVAAGLARQLERRDLSTGVRAELRRAQACLWDGIEATRAVQSSELWSWRYADGRYQVVPFGATGADVDESNAAQLWSTVYLALRRPTDAGHCPPD</sequence>
<accession>A0A7W7AHL4</accession>
<comment type="caution">
    <text evidence="2">The sequence shown here is derived from an EMBL/GenBank/DDBJ whole genome shotgun (WGS) entry which is preliminary data.</text>
</comment>
<evidence type="ECO:0000313" key="3">
    <source>
        <dbReference type="Proteomes" id="UP000574769"/>
    </source>
</evidence>
<evidence type="ECO:0000313" key="2">
    <source>
        <dbReference type="EMBL" id="MBB4617173.1"/>
    </source>
</evidence>
<feature type="signal peptide" evidence="1">
    <location>
        <begin position="1"/>
        <end position="21"/>
    </location>
</feature>
<evidence type="ECO:0000256" key="1">
    <source>
        <dbReference type="SAM" id="SignalP"/>
    </source>
</evidence>
<dbReference type="InterPro" id="IPR008928">
    <property type="entry name" value="6-hairpin_glycosidase_sf"/>
</dbReference>
<dbReference type="AlphaFoldDB" id="A0A7W7AHL4"/>
<dbReference type="EMBL" id="JACHNY010000002">
    <property type="protein sequence ID" value="MBB4617173.1"/>
    <property type="molecule type" value="Genomic_DNA"/>
</dbReference>
<name>A0A7W7AHL4_9SPHN</name>
<reference evidence="2 3" key="1">
    <citation type="submission" date="2020-08" db="EMBL/GenBank/DDBJ databases">
        <title>Genomic Encyclopedia of Type Strains, Phase IV (KMG-IV): sequencing the most valuable type-strain genomes for metagenomic binning, comparative biology and taxonomic classification.</title>
        <authorList>
            <person name="Goeker M."/>
        </authorList>
    </citation>
    <scope>NUCLEOTIDE SEQUENCE [LARGE SCALE GENOMIC DNA]</scope>
    <source>
        <strain evidence="2 3">DSM 15867</strain>
    </source>
</reference>
<protein>
    <recommendedName>
        <fullName evidence="4">Lipoprotein</fullName>
    </recommendedName>
</protein>
<keyword evidence="1" id="KW-0732">Signal</keyword>
<dbReference type="GO" id="GO:0005975">
    <property type="term" value="P:carbohydrate metabolic process"/>
    <property type="evidence" value="ECO:0007669"/>
    <property type="project" value="InterPro"/>
</dbReference>
<dbReference type="RefSeq" id="WP_184112742.1">
    <property type="nucleotide sequence ID" value="NZ_JACHNY010000002.1"/>
</dbReference>
<keyword evidence="3" id="KW-1185">Reference proteome</keyword>